<dbReference type="AlphaFoldDB" id="A0A101FKG6"/>
<dbReference type="InterPro" id="IPR006321">
    <property type="entry name" value="PilT/PilU"/>
</dbReference>
<comment type="caution">
    <text evidence="3">The sequence shown here is derived from an EMBL/GenBank/DDBJ whole genome shotgun (WGS) entry which is preliminary data.</text>
</comment>
<protein>
    <submittedName>
        <fullName evidence="3">Type IV pili twitching motility protein PilT</fullName>
    </submittedName>
</protein>
<dbReference type="NCBIfam" id="TIGR01420">
    <property type="entry name" value="pilT_fam"/>
    <property type="match status" value="1"/>
</dbReference>
<dbReference type="EMBL" id="DLVE01000092">
    <property type="protein sequence ID" value="HAA84595.1"/>
    <property type="molecule type" value="Genomic_DNA"/>
</dbReference>
<feature type="domain" description="Bacterial type II secretion system protein E" evidence="2">
    <location>
        <begin position="194"/>
        <end position="208"/>
    </location>
</feature>
<dbReference type="InterPro" id="IPR003593">
    <property type="entry name" value="AAA+_ATPase"/>
</dbReference>
<evidence type="ECO:0000313" key="4">
    <source>
        <dbReference type="Proteomes" id="UP000257240"/>
    </source>
</evidence>
<dbReference type="Gene3D" id="3.40.50.300">
    <property type="entry name" value="P-loop containing nucleotide triphosphate hydrolases"/>
    <property type="match status" value="1"/>
</dbReference>
<dbReference type="SMART" id="SM00382">
    <property type="entry name" value="AAA"/>
    <property type="match status" value="1"/>
</dbReference>
<name>A0A101FKG6_9BACT</name>
<dbReference type="GO" id="GO:0016887">
    <property type="term" value="F:ATP hydrolysis activity"/>
    <property type="evidence" value="ECO:0007669"/>
    <property type="project" value="InterPro"/>
</dbReference>
<dbReference type="PROSITE" id="PS00662">
    <property type="entry name" value="T2SP_E"/>
    <property type="match status" value="1"/>
</dbReference>
<dbReference type="CDD" id="cd01131">
    <property type="entry name" value="PilT"/>
    <property type="match status" value="1"/>
</dbReference>
<gene>
    <name evidence="3" type="ORF">DCE01_07420</name>
</gene>
<sequence>MAKLDAFFKLMVDTQASDLHLSAGNPPLLRIHGDLQRVKYKVLEDEELREMLYEIAPEEIIKKFEEQGEVDWGYEIPGLARFRVNYYRQRRGVAAAFRLIPNKIKTVEELGLPPILNRLALLPRGLVLVIGPTGSGKSTTLAAIIDYANRMRYDHIITIEDPIEFVHEPKNCLINQREVGTHTKSFANALRAALREDPDIIMIGEMRDLETISLALEAALTGHLVFATLHTISAAQTVSRIVDAFPPEERDQIRVSLSEALRAVISQTMFKRIDRPGRIMAMEIMIATPAIRNLIRENKIHQIPSMIQMGRKYGMMSLDDCIMEYLNNKWISPEEAFIKAVDKSRFIPFVQNKEILDFTEMPG</sequence>
<evidence type="ECO:0000313" key="3">
    <source>
        <dbReference type="EMBL" id="HAA84595.1"/>
    </source>
</evidence>
<dbReference type="InterPro" id="IPR027417">
    <property type="entry name" value="P-loop_NTPase"/>
</dbReference>
<dbReference type="Gene3D" id="3.30.450.90">
    <property type="match status" value="1"/>
</dbReference>
<dbReference type="Proteomes" id="UP000257240">
    <property type="component" value="Unassembled WGS sequence"/>
</dbReference>
<proteinExistence type="inferred from homology"/>
<dbReference type="GO" id="GO:0005524">
    <property type="term" value="F:ATP binding"/>
    <property type="evidence" value="ECO:0007669"/>
    <property type="project" value="InterPro"/>
</dbReference>
<organism evidence="3 4">
    <name type="scientific">Thermodesulfobacterium commune</name>
    <dbReference type="NCBI Taxonomy" id="1741"/>
    <lineage>
        <taxon>Bacteria</taxon>
        <taxon>Pseudomonadati</taxon>
        <taxon>Thermodesulfobacteriota</taxon>
        <taxon>Thermodesulfobacteria</taxon>
        <taxon>Thermodesulfobacteriales</taxon>
        <taxon>Thermodesulfobacteriaceae</taxon>
        <taxon>Thermodesulfobacterium</taxon>
    </lineage>
</organism>
<reference evidence="3 4" key="1">
    <citation type="journal article" date="2018" name="Nat. Biotechnol.">
        <title>A standardized bacterial taxonomy based on genome phylogeny substantially revises the tree of life.</title>
        <authorList>
            <person name="Parks D.H."/>
            <person name="Chuvochina M."/>
            <person name="Waite D.W."/>
            <person name="Rinke C."/>
            <person name="Skarshewski A."/>
            <person name="Chaumeil P.A."/>
            <person name="Hugenholtz P."/>
        </authorList>
    </citation>
    <scope>NUCLEOTIDE SEQUENCE [LARGE SCALE GENOMIC DNA]</scope>
    <source>
        <strain evidence="3">UBA12529</strain>
    </source>
</reference>
<dbReference type="InterPro" id="IPR001482">
    <property type="entry name" value="T2SS/T4SS_dom"/>
</dbReference>
<evidence type="ECO:0000256" key="1">
    <source>
        <dbReference type="ARBA" id="ARBA00006611"/>
    </source>
</evidence>
<accession>A0A101FKG6</accession>
<evidence type="ECO:0000259" key="2">
    <source>
        <dbReference type="PROSITE" id="PS00662"/>
    </source>
</evidence>
<dbReference type="SUPFAM" id="SSF52540">
    <property type="entry name" value="P-loop containing nucleoside triphosphate hydrolases"/>
    <property type="match status" value="1"/>
</dbReference>
<dbReference type="PANTHER" id="PTHR30486:SF6">
    <property type="entry name" value="TYPE IV PILUS RETRACTATION ATPASE PILT"/>
    <property type="match status" value="1"/>
</dbReference>
<dbReference type="PANTHER" id="PTHR30486">
    <property type="entry name" value="TWITCHING MOTILITY PROTEIN PILT"/>
    <property type="match status" value="1"/>
</dbReference>
<comment type="similarity">
    <text evidence="1">Belongs to the GSP E family.</text>
</comment>
<dbReference type="InterPro" id="IPR050921">
    <property type="entry name" value="T4SS_GSP_E_ATPase"/>
</dbReference>
<dbReference type="Pfam" id="PF00437">
    <property type="entry name" value="T2SSE"/>
    <property type="match status" value="1"/>
</dbReference>